<feature type="transmembrane region" description="Helical" evidence="8">
    <location>
        <begin position="54"/>
        <end position="78"/>
    </location>
</feature>
<evidence type="ECO:0000256" key="3">
    <source>
        <dbReference type="ARBA" id="ARBA00022448"/>
    </source>
</evidence>
<evidence type="ECO:0000256" key="7">
    <source>
        <dbReference type="ARBA" id="ARBA00023136"/>
    </source>
</evidence>
<evidence type="ECO:0000256" key="6">
    <source>
        <dbReference type="ARBA" id="ARBA00022989"/>
    </source>
</evidence>
<evidence type="ECO:0000256" key="5">
    <source>
        <dbReference type="ARBA" id="ARBA00022692"/>
    </source>
</evidence>
<keyword evidence="6 8" id="KW-1133">Transmembrane helix</keyword>
<accession>A0A1M7NE36</accession>
<keyword evidence="3" id="KW-0813">Transport</keyword>
<dbReference type="Proteomes" id="UP000184513">
    <property type="component" value="Unassembled WGS sequence"/>
</dbReference>
<feature type="transmembrane region" description="Helical" evidence="8">
    <location>
        <begin position="199"/>
        <end position="221"/>
    </location>
</feature>
<dbReference type="RefSeq" id="WP_073094453.1">
    <property type="nucleotide sequence ID" value="NZ_FRCY01000005.1"/>
</dbReference>
<sequence length="369" mass="40430">MQLSFQHLFFTLAFAALLIAIMVVAKSILIPLGLALLLAFILHPLHKWLKTKRFGNIGAAITVLLSFFLILAGVLTFFSAEIIALSDQLTDFGDKLMSIFTDTVVYVNENMSFLGNFDKDQLLEDGKAWIKEGAAGLLGKTFSSTASILTGLFTMIIYTFLFLIYKEGLVSAFMRFAPAEKENQYLKMLQKIQKVGQKYLSGMLTLILILGLANSTGLWIIGLDSPFLFGFLAASLSIIPYIGTTLGAGIPVLYAFMSKDELWVPLAVAGMFWLVQVIESNFLSPKVVGSSVNVNAFAAILSLIIGASVWGVAGMVLFLPFAAMLKVVCENYIPLQPLALLIGDDHFNKDEGENKGSELLDKIKKKITR</sequence>
<feature type="transmembrane region" description="Helical" evidence="8">
    <location>
        <begin position="227"/>
        <end position="256"/>
    </location>
</feature>
<evidence type="ECO:0000313" key="9">
    <source>
        <dbReference type="EMBL" id="SHN01482.1"/>
    </source>
</evidence>
<keyword evidence="7 8" id="KW-0472">Membrane</keyword>
<protein>
    <submittedName>
        <fullName evidence="9">Predicted PurR-regulated permease PerM</fullName>
    </submittedName>
</protein>
<organism evidence="9 10">
    <name type="scientific">Cyclobacterium lianum</name>
    <dbReference type="NCBI Taxonomy" id="388280"/>
    <lineage>
        <taxon>Bacteria</taxon>
        <taxon>Pseudomonadati</taxon>
        <taxon>Bacteroidota</taxon>
        <taxon>Cytophagia</taxon>
        <taxon>Cytophagales</taxon>
        <taxon>Cyclobacteriaceae</taxon>
        <taxon>Cyclobacterium</taxon>
    </lineage>
</organism>
<evidence type="ECO:0000256" key="4">
    <source>
        <dbReference type="ARBA" id="ARBA00022475"/>
    </source>
</evidence>
<evidence type="ECO:0000256" key="2">
    <source>
        <dbReference type="ARBA" id="ARBA00009773"/>
    </source>
</evidence>
<dbReference type="OrthoDB" id="9793390at2"/>
<dbReference type="GO" id="GO:0005886">
    <property type="term" value="C:plasma membrane"/>
    <property type="evidence" value="ECO:0007669"/>
    <property type="project" value="UniProtKB-SubCell"/>
</dbReference>
<dbReference type="AlphaFoldDB" id="A0A1M7NE36"/>
<feature type="transmembrane region" description="Helical" evidence="8">
    <location>
        <begin position="296"/>
        <end position="319"/>
    </location>
</feature>
<feature type="transmembrane region" description="Helical" evidence="8">
    <location>
        <begin position="12"/>
        <end position="42"/>
    </location>
</feature>
<proteinExistence type="inferred from homology"/>
<comment type="subcellular location">
    <subcellularLocation>
        <location evidence="1">Cell membrane</location>
        <topology evidence="1">Multi-pass membrane protein</topology>
    </subcellularLocation>
</comment>
<dbReference type="InterPro" id="IPR002549">
    <property type="entry name" value="AI-2E-like"/>
</dbReference>
<evidence type="ECO:0000256" key="1">
    <source>
        <dbReference type="ARBA" id="ARBA00004651"/>
    </source>
</evidence>
<dbReference type="PANTHER" id="PTHR21716:SF53">
    <property type="entry name" value="PERMEASE PERM-RELATED"/>
    <property type="match status" value="1"/>
</dbReference>
<comment type="similarity">
    <text evidence="2">Belongs to the autoinducer-2 exporter (AI-2E) (TC 2.A.86) family.</text>
</comment>
<dbReference type="PANTHER" id="PTHR21716">
    <property type="entry name" value="TRANSMEMBRANE PROTEIN"/>
    <property type="match status" value="1"/>
</dbReference>
<evidence type="ECO:0000313" key="10">
    <source>
        <dbReference type="Proteomes" id="UP000184513"/>
    </source>
</evidence>
<dbReference type="Pfam" id="PF01594">
    <property type="entry name" value="AI-2E_transport"/>
    <property type="match status" value="1"/>
</dbReference>
<keyword evidence="5 8" id="KW-0812">Transmembrane</keyword>
<gene>
    <name evidence="9" type="ORF">SAMN04488057_105216</name>
</gene>
<keyword evidence="10" id="KW-1185">Reference proteome</keyword>
<dbReference type="EMBL" id="FRCY01000005">
    <property type="protein sequence ID" value="SHN01482.1"/>
    <property type="molecule type" value="Genomic_DNA"/>
</dbReference>
<name>A0A1M7NE36_9BACT</name>
<keyword evidence="4" id="KW-1003">Cell membrane</keyword>
<evidence type="ECO:0000256" key="8">
    <source>
        <dbReference type="SAM" id="Phobius"/>
    </source>
</evidence>
<feature type="transmembrane region" description="Helical" evidence="8">
    <location>
        <begin position="263"/>
        <end position="284"/>
    </location>
</feature>
<reference evidence="9 10" key="1">
    <citation type="submission" date="2016-11" db="EMBL/GenBank/DDBJ databases">
        <authorList>
            <person name="Jaros S."/>
            <person name="Januszkiewicz K."/>
            <person name="Wedrychowicz H."/>
        </authorList>
    </citation>
    <scope>NUCLEOTIDE SEQUENCE [LARGE SCALE GENOMIC DNA]</scope>
    <source>
        <strain evidence="9 10">CGMCC 1.6102</strain>
    </source>
</reference>
<feature type="transmembrane region" description="Helical" evidence="8">
    <location>
        <begin position="146"/>
        <end position="165"/>
    </location>
</feature>